<reference evidence="2 3" key="1">
    <citation type="submission" date="2018-05" db="EMBL/GenBank/DDBJ databases">
        <title>Genomic Encyclopedia of Type Strains, Phase IV (KMG-IV): sequencing the most valuable type-strain genomes for metagenomic binning, comparative biology and taxonomic classification.</title>
        <authorList>
            <person name="Goeker M."/>
        </authorList>
    </citation>
    <scope>NUCLEOTIDE SEQUENCE [LARGE SCALE GENOMIC DNA]</scope>
    <source>
        <strain evidence="2 3">DSM 25134</strain>
    </source>
</reference>
<keyword evidence="1" id="KW-0472">Membrane</keyword>
<evidence type="ECO:0000256" key="1">
    <source>
        <dbReference type="SAM" id="Phobius"/>
    </source>
</evidence>
<gene>
    <name evidence="2" type="ORF">DFR38_106126</name>
</gene>
<name>A0A318JKU1_9NEIS</name>
<evidence type="ECO:0000313" key="3">
    <source>
        <dbReference type="Proteomes" id="UP000248395"/>
    </source>
</evidence>
<keyword evidence="1" id="KW-0812">Transmembrane</keyword>
<proteinExistence type="predicted"/>
<organism evidence="2 3">
    <name type="scientific">Aquitalea magnusonii</name>
    <dbReference type="NCBI Taxonomy" id="332411"/>
    <lineage>
        <taxon>Bacteria</taxon>
        <taxon>Pseudomonadati</taxon>
        <taxon>Pseudomonadota</taxon>
        <taxon>Betaproteobacteria</taxon>
        <taxon>Neisseriales</taxon>
        <taxon>Chromobacteriaceae</taxon>
        <taxon>Aquitalea</taxon>
    </lineage>
</organism>
<dbReference type="OrthoDB" id="9989531at2"/>
<comment type="caution">
    <text evidence="2">The sequence shown here is derived from an EMBL/GenBank/DDBJ whole genome shotgun (WGS) entry which is preliminary data.</text>
</comment>
<accession>A0A318JKU1</accession>
<sequence length="148" mass="16313">MLPDENKLGPQKDIFAGSVFLVIGLLIFLVGYLFVMADFDAWGKSGLANSIAFGGGALFLALVGLLCLYRGSCYLTGTAEVMQTKKFKPIGDLILWIAPILKIEMMVIDNNPVLAKNHPYTLGVSCIFLLTMPIIFVIYMYKKRALLD</sequence>
<dbReference type="AlphaFoldDB" id="A0A318JKU1"/>
<evidence type="ECO:0000313" key="2">
    <source>
        <dbReference type="EMBL" id="PXX48749.1"/>
    </source>
</evidence>
<keyword evidence="3" id="KW-1185">Reference proteome</keyword>
<feature type="transmembrane region" description="Helical" evidence="1">
    <location>
        <begin position="90"/>
        <end position="108"/>
    </location>
</feature>
<feature type="transmembrane region" description="Helical" evidence="1">
    <location>
        <begin position="14"/>
        <end position="35"/>
    </location>
</feature>
<dbReference type="Proteomes" id="UP000248395">
    <property type="component" value="Unassembled WGS sequence"/>
</dbReference>
<keyword evidence="1" id="KW-1133">Transmembrane helix</keyword>
<protein>
    <submittedName>
        <fullName evidence="2">Uncharacterized protein</fullName>
    </submittedName>
</protein>
<dbReference type="RefSeq" id="WP_059287242.1">
    <property type="nucleotide sequence ID" value="NZ_LNQU01000174.1"/>
</dbReference>
<feature type="transmembrane region" description="Helical" evidence="1">
    <location>
        <begin position="120"/>
        <end position="141"/>
    </location>
</feature>
<feature type="transmembrane region" description="Helical" evidence="1">
    <location>
        <begin position="47"/>
        <end position="69"/>
    </location>
</feature>
<dbReference type="EMBL" id="QJKC01000006">
    <property type="protein sequence ID" value="PXX48749.1"/>
    <property type="molecule type" value="Genomic_DNA"/>
</dbReference>